<reference evidence="2" key="1">
    <citation type="submission" date="2023-07" db="EMBL/GenBank/DDBJ databases">
        <title>draft genome sequence of fig (Ficus carica).</title>
        <authorList>
            <person name="Takahashi T."/>
            <person name="Nishimura K."/>
        </authorList>
    </citation>
    <scope>NUCLEOTIDE SEQUENCE</scope>
</reference>
<gene>
    <name evidence="2" type="ORF">TIFTF001_041349</name>
</gene>
<proteinExistence type="predicted"/>
<protein>
    <recommendedName>
        <fullName evidence="1">KIB1-4 beta-propeller domain-containing protein</fullName>
    </recommendedName>
</protein>
<dbReference type="EMBL" id="BTGU01001809">
    <property type="protein sequence ID" value="GMN29705.1"/>
    <property type="molecule type" value="Genomic_DNA"/>
</dbReference>
<dbReference type="Pfam" id="PF03478">
    <property type="entry name" value="Beta-prop_KIB1-4"/>
    <property type="match status" value="1"/>
</dbReference>
<dbReference type="Proteomes" id="UP001187192">
    <property type="component" value="Unassembled WGS sequence"/>
</dbReference>
<organism evidence="2 3">
    <name type="scientific">Ficus carica</name>
    <name type="common">Common fig</name>
    <dbReference type="NCBI Taxonomy" id="3494"/>
    <lineage>
        <taxon>Eukaryota</taxon>
        <taxon>Viridiplantae</taxon>
        <taxon>Streptophyta</taxon>
        <taxon>Embryophyta</taxon>
        <taxon>Tracheophyta</taxon>
        <taxon>Spermatophyta</taxon>
        <taxon>Magnoliopsida</taxon>
        <taxon>eudicotyledons</taxon>
        <taxon>Gunneridae</taxon>
        <taxon>Pentapetalae</taxon>
        <taxon>rosids</taxon>
        <taxon>fabids</taxon>
        <taxon>Rosales</taxon>
        <taxon>Moraceae</taxon>
        <taxon>Ficeae</taxon>
        <taxon>Ficus</taxon>
    </lineage>
</organism>
<dbReference type="AlphaFoldDB" id="A0AA87ZBY2"/>
<evidence type="ECO:0000313" key="2">
    <source>
        <dbReference type="EMBL" id="GMN29705.1"/>
    </source>
</evidence>
<accession>A0AA87ZBY2</accession>
<dbReference type="InterPro" id="IPR005174">
    <property type="entry name" value="KIB1-4_b-propeller"/>
</dbReference>
<feature type="domain" description="KIB1-4 beta-propeller" evidence="1">
    <location>
        <begin position="21"/>
        <end position="283"/>
    </location>
</feature>
<evidence type="ECO:0000313" key="3">
    <source>
        <dbReference type="Proteomes" id="UP001187192"/>
    </source>
</evidence>
<name>A0AA87ZBY2_FICCA</name>
<sequence length="325" mass="37047">MLITPNEKENTWNVYDPTTDTIRGPKLVVPYGKRFSGSSKGWLVTVDKDFSVTLHKPFSMANEVATVRLPCLFPPSAEDDLDLETIEPYIENCNYHISKATIKADPLANPNDCVVVVIYGEIREVAFIRPAKDTTWTKVDLKEKYVFDIVFHNNEFFALSFNSGRLESFDISDPRNVKVKLVVDGDDLFYLVKPYLVKSQSGELLRIDMDFRWEDNNNTCVTKHIKIFKLDLNESKSRWIEIKNLGDEALFLGDNSSISVLASDFAGFEPNWIYFPLDIDLFGDGGTSWLAAYDIEDKRYMYLAISSSLLLKQPPIWIVPTLNIG</sequence>
<dbReference type="PANTHER" id="PTHR44259">
    <property type="entry name" value="OS07G0183000 PROTEIN-RELATED"/>
    <property type="match status" value="1"/>
</dbReference>
<dbReference type="InterPro" id="IPR050942">
    <property type="entry name" value="F-box_BR-signaling"/>
</dbReference>
<keyword evidence="3" id="KW-1185">Reference proteome</keyword>
<comment type="caution">
    <text evidence="2">The sequence shown here is derived from an EMBL/GenBank/DDBJ whole genome shotgun (WGS) entry which is preliminary data.</text>
</comment>
<dbReference type="PANTHER" id="PTHR44259:SF107">
    <property type="entry name" value="F-BOX PROTEIN SKIP23-LIKE"/>
    <property type="match status" value="1"/>
</dbReference>
<evidence type="ECO:0000259" key="1">
    <source>
        <dbReference type="Pfam" id="PF03478"/>
    </source>
</evidence>